<dbReference type="SMART" id="SM00116">
    <property type="entry name" value="CBS"/>
    <property type="match status" value="2"/>
</dbReference>
<evidence type="ECO:0000259" key="2">
    <source>
        <dbReference type="PROSITE" id="PS51371"/>
    </source>
</evidence>
<dbReference type="InterPro" id="IPR051257">
    <property type="entry name" value="Diverse_CBS-Domain"/>
</dbReference>
<name>A0A3B1CIC0_9ZZZZ</name>
<dbReference type="Gene3D" id="3.10.580.10">
    <property type="entry name" value="CBS-domain"/>
    <property type="match status" value="1"/>
</dbReference>
<evidence type="ECO:0000256" key="1">
    <source>
        <dbReference type="ARBA" id="ARBA00023122"/>
    </source>
</evidence>
<dbReference type="PROSITE" id="PS51371">
    <property type="entry name" value="CBS"/>
    <property type="match status" value="2"/>
</dbReference>
<feature type="domain" description="CBS" evidence="2">
    <location>
        <begin position="87"/>
        <end position="146"/>
    </location>
</feature>
<gene>
    <name evidence="3" type="ORF">MNBD_NITROSPIRAE01-1509</name>
</gene>
<dbReference type="PANTHER" id="PTHR43080:SF2">
    <property type="entry name" value="CBS DOMAIN-CONTAINING PROTEIN"/>
    <property type="match status" value="1"/>
</dbReference>
<dbReference type="InterPro" id="IPR000644">
    <property type="entry name" value="CBS_dom"/>
</dbReference>
<dbReference type="CDD" id="cd02205">
    <property type="entry name" value="CBS_pair_SF"/>
    <property type="match status" value="1"/>
</dbReference>
<dbReference type="PANTHER" id="PTHR43080">
    <property type="entry name" value="CBS DOMAIN-CONTAINING PROTEIN CBSX3, MITOCHONDRIAL"/>
    <property type="match status" value="1"/>
</dbReference>
<feature type="domain" description="CBS" evidence="2">
    <location>
        <begin position="22"/>
        <end position="78"/>
    </location>
</feature>
<reference evidence="3" key="1">
    <citation type="submission" date="2018-06" db="EMBL/GenBank/DDBJ databases">
        <authorList>
            <person name="Zhirakovskaya E."/>
        </authorList>
    </citation>
    <scope>NUCLEOTIDE SEQUENCE</scope>
</reference>
<protein>
    <submittedName>
        <fullName evidence="3">CBS domain protein</fullName>
    </submittedName>
</protein>
<sequence length="149" mass="16803">MRQTDYMTGGEDFQHMLAAHFMQTRVYYYPVNAKGDKLATTITMGGFGSVPIVDQDKKLLGIVSEFDLLTAIIGGKELKNIVAGEIMSRKPHTVFDYTPCEEVIALLQEKYLIRVPVVNKDNTLVGILSRTDILHGYLKSKEHPPSWWS</sequence>
<proteinExistence type="predicted"/>
<dbReference type="EMBL" id="UOGF01000034">
    <property type="protein sequence ID" value="VAX27982.1"/>
    <property type="molecule type" value="Genomic_DNA"/>
</dbReference>
<dbReference type="AlphaFoldDB" id="A0A3B1CIC0"/>
<dbReference type="SUPFAM" id="SSF54631">
    <property type="entry name" value="CBS-domain pair"/>
    <property type="match status" value="1"/>
</dbReference>
<keyword evidence="1" id="KW-0129">CBS domain</keyword>
<organism evidence="3">
    <name type="scientific">hydrothermal vent metagenome</name>
    <dbReference type="NCBI Taxonomy" id="652676"/>
    <lineage>
        <taxon>unclassified sequences</taxon>
        <taxon>metagenomes</taxon>
        <taxon>ecological metagenomes</taxon>
    </lineage>
</organism>
<dbReference type="Pfam" id="PF00571">
    <property type="entry name" value="CBS"/>
    <property type="match status" value="2"/>
</dbReference>
<dbReference type="InterPro" id="IPR046342">
    <property type="entry name" value="CBS_dom_sf"/>
</dbReference>
<evidence type="ECO:0000313" key="3">
    <source>
        <dbReference type="EMBL" id="VAX27982.1"/>
    </source>
</evidence>
<accession>A0A3B1CIC0</accession>